<proteinExistence type="predicted"/>
<keyword evidence="2" id="KW-1185">Reference proteome</keyword>
<dbReference type="Proteomes" id="UP000037035">
    <property type="component" value="Unassembled WGS sequence"/>
</dbReference>
<gene>
    <name evidence="1" type="ORF">VP01_1361g5</name>
</gene>
<name>A0A0L6VME1_9BASI</name>
<comment type="caution">
    <text evidence="1">The sequence shown here is derived from an EMBL/GenBank/DDBJ whole genome shotgun (WGS) entry which is preliminary data.</text>
</comment>
<protein>
    <submittedName>
        <fullName evidence="1">Uncharacterized protein</fullName>
    </submittedName>
</protein>
<dbReference type="AlphaFoldDB" id="A0A0L6VME1"/>
<sequence>MEQNTNTHPVVMDPMHLTHLVSIAMWHHMFVDQAIRNMIYIQAQRVAFDRGPQWEPWNNHRIPHARFVQLFRMSLAYFEWLAEELRDDLPLDAASH</sequence>
<organism evidence="1 2">
    <name type="scientific">Puccinia sorghi</name>
    <dbReference type="NCBI Taxonomy" id="27349"/>
    <lineage>
        <taxon>Eukaryota</taxon>
        <taxon>Fungi</taxon>
        <taxon>Dikarya</taxon>
        <taxon>Basidiomycota</taxon>
        <taxon>Pucciniomycotina</taxon>
        <taxon>Pucciniomycetes</taxon>
        <taxon>Pucciniales</taxon>
        <taxon>Pucciniaceae</taxon>
        <taxon>Puccinia</taxon>
    </lineage>
</organism>
<evidence type="ECO:0000313" key="2">
    <source>
        <dbReference type="Proteomes" id="UP000037035"/>
    </source>
</evidence>
<dbReference type="EMBL" id="LAVV01004021">
    <property type="protein sequence ID" value="KNZ61757.1"/>
    <property type="molecule type" value="Genomic_DNA"/>
</dbReference>
<dbReference type="OrthoDB" id="10472097at2759"/>
<reference evidence="1 2" key="1">
    <citation type="submission" date="2015-08" db="EMBL/GenBank/DDBJ databases">
        <title>Next Generation Sequencing and Analysis of the Genome of Puccinia sorghi L Schw, the Causal Agent of Maize Common Rust.</title>
        <authorList>
            <person name="Rochi L."/>
            <person name="Burguener G."/>
            <person name="Darino M."/>
            <person name="Turjanski A."/>
            <person name="Kreff E."/>
            <person name="Dieguez M.J."/>
            <person name="Sacco F."/>
        </authorList>
    </citation>
    <scope>NUCLEOTIDE SEQUENCE [LARGE SCALE GENOMIC DNA]</scope>
    <source>
        <strain evidence="1 2">RO10H11247</strain>
    </source>
</reference>
<evidence type="ECO:0000313" key="1">
    <source>
        <dbReference type="EMBL" id="KNZ61757.1"/>
    </source>
</evidence>
<accession>A0A0L6VME1</accession>
<dbReference type="VEuPathDB" id="FungiDB:VP01_1361g5"/>